<protein>
    <submittedName>
        <fullName evidence="1">Uncharacterized protein</fullName>
    </submittedName>
</protein>
<dbReference type="Proteomes" id="UP000499080">
    <property type="component" value="Unassembled WGS sequence"/>
</dbReference>
<dbReference type="AlphaFoldDB" id="A0A4Y2GRN4"/>
<evidence type="ECO:0000313" key="1">
    <source>
        <dbReference type="EMBL" id="GBM55581.1"/>
    </source>
</evidence>
<name>A0A4Y2GRN4_ARAVE</name>
<evidence type="ECO:0000313" key="2">
    <source>
        <dbReference type="Proteomes" id="UP000499080"/>
    </source>
</evidence>
<keyword evidence="2" id="KW-1185">Reference proteome</keyword>
<gene>
    <name evidence="1" type="ORF">AVEN_267378_1</name>
</gene>
<comment type="caution">
    <text evidence="1">The sequence shown here is derived from an EMBL/GenBank/DDBJ whole genome shotgun (WGS) entry which is preliminary data.</text>
</comment>
<sequence>MNLIILNHGQLTRTPPALAPSLQTSMPHQQEGVWPLRMTELEAGPIHGGSPAESGFEPGTLRVQSRHLITRPPLPLICSRNQRHMSLLGFRLCKLRLNVLIKKALVIIKKNVCVSVGWSSTGQTAGLISTRLDTNIL</sequence>
<dbReference type="EMBL" id="BGPR01178737">
    <property type="protein sequence ID" value="GBM55581.1"/>
    <property type="molecule type" value="Genomic_DNA"/>
</dbReference>
<reference evidence="1 2" key="1">
    <citation type="journal article" date="2019" name="Sci. Rep.">
        <title>Orb-weaving spider Araneus ventricosus genome elucidates the spidroin gene catalogue.</title>
        <authorList>
            <person name="Kono N."/>
            <person name="Nakamura H."/>
            <person name="Ohtoshi R."/>
            <person name="Moran D.A.P."/>
            <person name="Shinohara A."/>
            <person name="Yoshida Y."/>
            <person name="Fujiwara M."/>
            <person name="Mori M."/>
            <person name="Tomita M."/>
            <person name="Arakawa K."/>
        </authorList>
    </citation>
    <scope>NUCLEOTIDE SEQUENCE [LARGE SCALE GENOMIC DNA]</scope>
</reference>
<accession>A0A4Y2GRN4</accession>
<proteinExistence type="predicted"/>
<organism evidence="1 2">
    <name type="scientific">Araneus ventricosus</name>
    <name type="common">Orbweaver spider</name>
    <name type="synonym">Epeira ventricosa</name>
    <dbReference type="NCBI Taxonomy" id="182803"/>
    <lineage>
        <taxon>Eukaryota</taxon>
        <taxon>Metazoa</taxon>
        <taxon>Ecdysozoa</taxon>
        <taxon>Arthropoda</taxon>
        <taxon>Chelicerata</taxon>
        <taxon>Arachnida</taxon>
        <taxon>Araneae</taxon>
        <taxon>Araneomorphae</taxon>
        <taxon>Entelegynae</taxon>
        <taxon>Araneoidea</taxon>
        <taxon>Araneidae</taxon>
        <taxon>Araneus</taxon>
    </lineage>
</organism>